<dbReference type="EMBL" id="BPLR01004408">
    <property type="protein sequence ID" value="GIX94695.1"/>
    <property type="molecule type" value="Genomic_DNA"/>
</dbReference>
<comment type="caution">
    <text evidence="1">The sequence shown here is derived from an EMBL/GenBank/DDBJ whole genome shotgun (WGS) entry which is preliminary data.</text>
</comment>
<sequence length="100" mass="11128">MTKVNASEEWTEHHFAFFTEMCRCPSKSPQNASEVLHNFLICGSCQQSASRSVAGNASSRARLMQPGSCTTLDHKESQLQRWSAHGGCYQAQGQRCLHLI</sequence>
<evidence type="ECO:0000313" key="1">
    <source>
        <dbReference type="EMBL" id="GIX94695.1"/>
    </source>
</evidence>
<reference evidence="1 2" key="1">
    <citation type="submission" date="2021-06" db="EMBL/GenBank/DDBJ databases">
        <title>Caerostris extrusa draft genome.</title>
        <authorList>
            <person name="Kono N."/>
            <person name="Arakawa K."/>
        </authorList>
    </citation>
    <scope>NUCLEOTIDE SEQUENCE [LARGE SCALE GENOMIC DNA]</scope>
</reference>
<gene>
    <name evidence="1" type="ORF">CEXT_276471</name>
</gene>
<dbReference type="AlphaFoldDB" id="A0AAV4PDQ6"/>
<organism evidence="1 2">
    <name type="scientific">Caerostris extrusa</name>
    <name type="common">Bark spider</name>
    <name type="synonym">Caerostris bankana</name>
    <dbReference type="NCBI Taxonomy" id="172846"/>
    <lineage>
        <taxon>Eukaryota</taxon>
        <taxon>Metazoa</taxon>
        <taxon>Ecdysozoa</taxon>
        <taxon>Arthropoda</taxon>
        <taxon>Chelicerata</taxon>
        <taxon>Arachnida</taxon>
        <taxon>Araneae</taxon>
        <taxon>Araneomorphae</taxon>
        <taxon>Entelegynae</taxon>
        <taxon>Araneoidea</taxon>
        <taxon>Araneidae</taxon>
        <taxon>Caerostris</taxon>
    </lineage>
</organism>
<name>A0AAV4PDQ6_CAEEX</name>
<proteinExistence type="predicted"/>
<evidence type="ECO:0000313" key="2">
    <source>
        <dbReference type="Proteomes" id="UP001054945"/>
    </source>
</evidence>
<dbReference type="Proteomes" id="UP001054945">
    <property type="component" value="Unassembled WGS sequence"/>
</dbReference>
<accession>A0AAV4PDQ6</accession>
<protein>
    <submittedName>
        <fullName evidence="1">Uncharacterized protein</fullName>
    </submittedName>
</protein>
<keyword evidence="2" id="KW-1185">Reference proteome</keyword>